<comment type="similarity">
    <text evidence="3">Belongs to the peptidase M1 family.</text>
</comment>
<dbReference type="InterPro" id="IPR024571">
    <property type="entry name" value="ERAP1-like_C_dom"/>
</dbReference>
<dbReference type="GO" id="GO:0016020">
    <property type="term" value="C:membrane"/>
    <property type="evidence" value="ECO:0007669"/>
    <property type="project" value="TreeGrafter"/>
</dbReference>
<keyword evidence="9 17" id="KW-0378">Hydrolase</keyword>
<keyword evidence="18" id="KW-1185">Reference proteome</keyword>
<comment type="cofactor">
    <cofactor evidence="2">
        <name>Zn(2+)</name>
        <dbReference type="ChEBI" id="CHEBI:29105"/>
    </cofactor>
</comment>
<keyword evidence="10" id="KW-0862">Zinc</keyword>
<evidence type="ECO:0000256" key="6">
    <source>
        <dbReference type="ARBA" id="ARBA00022438"/>
    </source>
</evidence>
<dbReference type="InterPro" id="IPR014782">
    <property type="entry name" value="Peptidase_M1_dom"/>
</dbReference>
<dbReference type="Pfam" id="PF11838">
    <property type="entry name" value="ERAP1_C"/>
    <property type="match status" value="1"/>
</dbReference>
<name>A0A7Z0CKQ5_9MICO</name>
<dbReference type="InterPro" id="IPR012778">
    <property type="entry name" value="Pept_M1_aminopeptidase"/>
</dbReference>
<evidence type="ECO:0000259" key="14">
    <source>
        <dbReference type="Pfam" id="PF01433"/>
    </source>
</evidence>
<evidence type="ECO:0000256" key="4">
    <source>
        <dbReference type="ARBA" id="ARBA00012564"/>
    </source>
</evidence>
<dbReference type="Pfam" id="PF01433">
    <property type="entry name" value="Peptidase_M1"/>
    <property type="match status" value="1"/>
</dbReference>
<dbReference type="GO" id="GO:0016285">
    <property type="term" value="F:alanyl aminopeptidase activity"/>
    <property type="evidence" value="ECO:0007669"/>
    <property type="project" value="UniProtKB-EC"/>
</dbReference>
<keyword evidence="11" id="KW-0482">Metalloprotease</keyword>
<evidence type="ECO:0000256" key="10">
    <source>
        <dbReference type="ARBA" id="ARBA00022833"/>
    </source>
</evidence>
<dbReference type="Pfam" id="PF17900">
    <property type="entry name" value="Peptidase_M1_N"/>
    <property type="match status" value="1"/>
</dbReference>
<evidence type="ECO:0000256" key="1">
    <source>
        <dbReference type="ARBA" id="ARBA00000098"/>
    </source>
</evidence>
<protein>
    <recommendedName>
        <fullName evidence="5">Aminopeptidase N</fullName>
        <ecNumber evidence="4">3.4.11.2</ecNumber>
    </recommendedName>
    <alternativeName>
        <fullName evidence="12">Alanine aminopeptidase</fullName>
    </alternativeName>
    <alternativeName>
        <fullName evidence="13">Lysyl aminopeptidase</fullName>
    </alternativeName>
</protein>
<keyword evidence="6 17" id="KW-0031">Aminopeptidase</keyword>
<dbReference type="GO" id="GO:0005737">
    <property type="term" value="C:cytoplasm"/>
    <property type="evidence" value="ECO:0007669"/>
    <property type="project" value="TreeGrafter"/>
</dbReference>
<dbReference type="PANTHER" id="PTHR11533">
    <property type="entry name" value="PROTEASE M1 ZINC METALLOPROTEASE"/>
    <property type="match status" value="1"/>
</dbReference>
<evidence type="ECO:0000256" key="11">
    <source>
        <dbReference type="ARBA" id="ARBA00023049"/>
    </source>
</evidence>
<dbReference type="InterPro" id="IPR050344">
    <property type="entry name" value="Peptidase_M1_aminopeptidases"/>
</dbReference>
<evidence type="ECO:0000256" key="13">
    <source>
        <dbReference type="ARBA" id="ARBA00031533"/>
    </source>
</evidence>
<keyword evidence="8" id="KW-0479">Metal-binding</keyword>
<dbReference type="AlphaFoldDB" id="A0A7Z0CKQ5"/>
<dbReference type="PANTHER" id="PTHR11533:SF174">
    <property type="entry name" value="PUROMYCIN-SENSITIVE AMINOPEPTIDASE-RELATED"/>
    <property type="match status" value="1"/>
</dbReference>
<evidence type="ECO:0000256" key="9">
    <source>
        <dbReference type="ARBA" id="ARBA00022801"/>
    </source>
</evidence>
<organism evidence="17 18">
    <name type="scientific">Demequina lutea</name>
    <dbReference type="NCBI Taxonomy" id="431489"/>
    <lineage>
        <taxon>Bacteria</taxon>
        <taxon>Bacillati</taxon>
        <taxon>Actinomycetota</taxon>
        <taxon>Actinomycetes</taxon>
        <taxon>Micrococcales</taxon>
        <taxon>Demequinaceae</taxon>
        <taxon>Demequina</taxon>
    </lineage>
</organism>
<feature type="domain" description="Aminopeptidase N-like N-terminal" evidence="16">
    <location>
        <begin position="89"/>
        <end position="168"/>
    </location>
</feature>
<accession>A0A7Z0CKQ5</accession>
<dbReference type="GO" id="GO:0008270">
    <property type="term" value="F:zinc ion binding"/>
    <property type="evidence" value="ECO:0007669"/>
    <property type="project" value="InterPro"/>
</dbReference>
<evidence type="ECO:0000256" key="3">
    <source>
        <dbReference type="ARBA" id="ARBA00010136"/>
    </source>
</evidence>
<dbReference type="RefSeq" id="WP_062076020.1">
    <property type="nucleotide sequence ID" value="NZ_BBRC01000015.1"/>
</dbReference>
<dbReference type="InterPro" id="IPR001930">
    <property type="entry name" value="Peptidase_M1"/>
</dbReference>
<dbReference type="Proteomes" id="UP000547973">
    <property type="component" value="Unassembled WGS sequence"/>
</dbReference>
<dbReference type="SUPFAM" id="SSF55486">
    <property type="entry name" value="Metalloproteases ('zincins'), catalytic domain"/>
    <property type="match status" value="1"/>
</dbReference>
<dbReference type="GO" id="GO:0042277">
    <property type="term" value="F:peptide binding"/>
    <property type="evidence" value="ECO:0007669"/>
    <property type="project" value="TreeGrafter"/>
</dbReference>
<gene>
    <name evidence="17" type="ORF">BKA03_002089</name>
</gene>
<evidence type="ECO:0000259" key="16">
    <source>
        <dbReference type="Pfam" id="PF17900"/>
    </source>
</evidence>
<dbReference type="GO" id="GO:0005615">
    <property type="term" value="C:extracellular space"/>
    <property type="evidence" value="ECO:0007669"/>
    <property type="project" value="TreeGrafter"/>
</dbReference>
<sequence>MPGTNLTKFEAIERSALVSAVTYEITWDFTDPGDTFLATTTVTFDATEGAETFIECAAVATSRLELNGVELDASAALAHGRIALTGLAEHNILTIDAEFAYRTDGQGIHRFIDPVDGETYLYSQFAANDARSAFPCFDQPDIRATFSIAVVAPAHWVVVSNTPTPMPEQVPASATGNAGPEGDVASESANLWVFPTTAALPTYVAVVVAGPYAYEEGTLTSRKGTLSARVYGRKNLAAHLDAAEMIATVQGGLDLYERVFDTEYPYEKYDQVFVPEYNLGAMENVGCVTFSEDRLLFRSRPTDALRENRRNIQLHELSHMWFGNLVTMRWWDDLWLNESFAEFIGTWATEQTTEWKDAWVTFGAGRKSVAYIQDQLPTTHAIVTEVPDTEATISAFDMITYAKGASALKQLAAYVGEDAFFGGVASYLKRYAFGNATLAEFLAEVETAAGRPLDTWASAWLQTPGVTTLRPVIDTDPEGIITSFAIAEDVPAQFPVHRSHSITIAGYTHSDGAFTRTWAVDAEIGGPLTGVSSITGKARPDLLLVNDGDRTYAKTQLDDVSVDTVTEHLGDLTAAMPLANVLDAAWHMCRDAELPAECYIDAVLVALPNVSNSETAESHIRTMSIALSRYLPPARTAELTASAAERLWTITQNAGPGTDLQLQSLRAYARLAATPEQAARLADLLDGALALAGLKVDADLGWDLITGLTATGSAAEGSISGRLATDPGAAGQRRAAGARAAIGTVEAKANAWDTLARPSAPVPNAVQYEIAAGFARVIDPALLSPLVGALMADLRGYYEANEGFVGARVAKLVFPVWAAGRVEGLDRLIEDWLADNEDASSVLLKIAREGLDDVRRAIAVQAVTAK</sequence>
<evidence type="ECO:0000256" key="2">
    <source>
        <dbReference type="ARBA" id="ARBA00001947"/>
    </source>
</evidence>
<comment type="caution">
    <text evidence="17">The sequence shown here is derived from an EMBL/GenBank/DDBJ whole genome shotgun (WGS) entry which is preliminary data.</text>
</comment>
<dbReference type="Gene3D" id="2.60.40.1730">
    <property type="entry name" value="tricorn interacting facor f3 domain"/>
    <property type="match status" value="1"/>
</dbReference>
<evidence type="ECO:0000256" key="8">
    <source>
        <dbReference type="ARBA" id="ARBA00022723"/>
    </source>
</evidence>
<dbReference type="EMBL" id="JACBZO010000001">
    <property type="protein sequence ID" value="NYI41970.1"/>
    <property type="molecule type" value="Genomic_DNA"/>
</dbReference>
<dbReference type="GO" id="GO:0070006">
    <property type="term" value="F:metalloaminopeptidase activity"/>
    <property type="evidence" value="ECO:0007669"/>
    <property type="project" value="TreeGrafter"/>
</dbReference>
<evidence type="ECO:0000313" key="18">
    <source>
        <dbReference type="Proteomes" id="UP000547973"/>
    </source>
</evidence>
<dbReference type="InterPro" id="IPR042097">
    <property type="entry name" value="Aminopeptidase_N-like_N_sf"/>
</dbReference>
<evidence type="ECO:0000256" key="5">
    <source>
        <dbReference type="ARBA" id="ARBA00015611"/>
    </source>
</evidence>
<keyword evidence="7" id="KW-0645">Protease</keyword>
<comment type="catalytic activity">
    <reaction evidence="1">
        <text>Release of an N-terminal amino acid, Xaa-|-Yaa- from a peptide, amide or arylamide. Xaa is preferably Ala, but may be most amino acids including Pro (slow action). When a terminal hydrophobic residue is followed by a prolyl residue, the two may be released as an intact Xaa-Pro dipeptide.</text>
        <dbReference type="EC" id="3.4.11.2"/>
    </reaction>
</comment>
<evidence type="ECO:0000313" key="17">
    <source>
        <dbReference type="EMBL" id="NYI41970.1"/>
    </source>
</evidence>
<dbReference type="EC" id="3.4.11.2" evidence="4"/>
<dbReference type="SUPFAM" id="SSF63737">
    <property type="entry name" value="Leukotriene A4 hydrolase N-terminal domain"/>
    <property type="match status" value="1"/>
</dbReference>
<dbReference type="PRINTS" id="PR00756">
    <property type="entry name" value="ALADIPTASE"/>
</dbReference>
<evidence type="ECO:0000259" key="15">
    <source>
        <dbReference type="Pfam" id="PF11838"/>
    </source>
</evidence>
<dbReference type="InterPro" id="IPR045357">
    <property type="entry name" value="Aminopeptidase_N-like_N"/>
</dbReference>
<dbReference type="OrthoDB" id="100605at2"/>
<dbReference type="Gene3D" id="1.10.390.10">
    <property type="entry name" value="Neutral Protease Domain 2"/>
    <property type="match status" value="1"/>
</dbReference>
<feature type="domain" description="Peptidase M1 membrane alanine aminopeptidase" evidence="14">
    <location>
        <begin position="250"/>
        <end position="460"/>
    </location>
</feature>
<dbReference type="GO" id="GO:0043171">
    <property type="term" value="P:peptide catabolic process"/>
    <property type="evidence" value="ECO:0007669"/>
    <property type="project" value="TreeGrafter"/>
</dbReference>
<dbReference type="FunFam" id="1.10.390.10:FF:000006">
    <property type="entry name" value="Puromycin-sensitive aminopeptidase"/>
    <property type="match status" value="1"/>
</dbReference>
<dbReference type="CDD" id="cd09602">
    <property type="entry name" value="M1_APN"/>
    <property type="match status" value="1"/>
</dbReference>
<dbReference type="InterPro" id="IPR027268">
    <property type="entry name" value="Peptidase_M4/M1_CTD_sf"/>
</dbReference>
<dbReference type="NCBIfam" id="TIGR02412">
    <property type="entry name" value="pepN_strep_liv"/>
    <property type="match status" value="1"/>
</dbReference>
<evidence type="ECO:0000256" key="7">
    <source>
        <dbReference type="ARBA" id="ARBA00022670"/>
    </source>
</evidence>
<feature type="domain" description="ERAP1-like C-terminal" evidence="15">
    <location>
        <begin position="543"/>
        <end position="856"/>
    </location>
</feature>
<dbReference type="GO" id="GO:0006508">
    <property type="term" value="P:proteolysis"/>
    <property type="evidence" value="ECO:0007669"/>
    <property type="project" value="UniProtKB-KW"/>
</dbReference>
<proteinExistence type="inferred from homology"/>
<evidence type="ECO:0000256" key="12">
    <source>
        <dbReference type="ARBA" id="ARBA00029811"/>
    </source>
</evidence>
<reference evidence="17 18" key="1">
    <citation type="submission" date="2020-07" db="EMBL/GenBank/DDBJ databases">
        <title>Sequencing the genomes of 1000 actinobacteria strains.</title>
        <authorList>
            <person name="Klenk H.-P."/>
        </authorList>
    </citation>
    <scope>NUCLEOTIDE SEQUENCE [LARGE SCALE GENOMIC DNA]</scope>
    <source>
        <strain evidence="17 18">DSM 19970</strain>
    </source>
</reference>